<sequence>MTAKTSPPSSLPSPLSFLKPLTTTRRCYVERAPQIVAFKAHRRLRLESGQCLCPSWCPPSCAAVTR</sequence>
<name>A0ABR3IXA6_9AGAR</name>
<keyword evidence="2" id="KW-1185">Reference proteome</keyword>
<organism evidence="1 2">
    <name type="scientific">Hohenbuehelia grisea</name>
    <dbReference type="NCBI Taxonomy" id="104357"/>
    <lineage>
        <taxon>Eukaryota</taxon>
        <taxon>Fungi</taxon>
        <taxon>Dikarya</taxon>
        <taxon>Basidiomycota</taxon>
        <taxon>Agaricomycotina</taxon>
        <taxon>Agaricomycetes</taxon>
        <taxon>Agaricomycetidae</taxon>
        <taxon>Agaricales</taxon>
        <taxon>Pleurotineae</taxon>
        <taxon>Pleurotaceae</taxon>
        <taxon>Hohenbuehelia</taxon>
    </lineage>
</organism>
<accession>A0ABR3IXA6</accession>
<protein>
    <submittedName>
        <fullName evidence="1">Uncharacterized protein</fullName>
    </submittedName>
</protein>
<evidence type="ECO:0000313" key="1">
    <source>
        <dbReference type="EMBL" id="KAL0947874.1"/>
    </source>
</evidence>
<dbReference type="EMBL" id="JASNQZ010000014">
    <property type="protein sequence ID" value="KAL0947874.1"/>
    <property type="molecule type" value="Genomic_DNA"/>
</dbReference>
<comment type="caution">
    <text evidence="1">The sequence shown here is derived from an EMBL/GenBank/DDBJ whole genome shotgun (WGS) entry which is preliminary data.</text>
</comment>
<reference evidence="2" key="1">
    <citation type="submission" date="2024-06" db="EMBL/GenBank/DDBJ databases">
        <title>Multi-omics analyses provide insights into the biosynthesis of the anticancer antibiotic pleurotin in Hohenbuehelia grisea.</title>
        <authorList>
            <person name="Weaver J.A."/>
            <person name="Alberti F."/>
        </authorList>
    </citation>
    <scope>NUCLEOTIDE SEQUENCE [LARGE SCALE GENOMIC DNA]</scope>
    <source>
        <strain evidence="2">T-177</strain>
    </source>
</reference>
<evidence type="ECO:0000313" key="2">
    <source>
        <dbReference type="Proteomes" id="UP001556367"/>
    </source>
</evidence>
<proteinExistence type="predicted"/>
<dbReference type="Proteomes" id="UP001556367">
    <property type="component" value="Unassembled WGS sequence"/>
</dbReference>
<gene>
    <name evidence="1" type="ORF">HGRIS_010509</name>
</gene>